<evidence type="ECO:0000313" key="3">
    <source>
        <dbReference type="Proteomes" id="UP000076532"/>
    </source>
</evidence>
<evidence type="ECO:0000313" key="2">
    <source>
        <dbReference type="EMBL" id="KZP28995.1"/>
    </source>
</evidence>
<evidence type="ECO:0000256" key="1">
    <source>
        <dbReference type="SAM" id="MobiDB-lite"/>
    </source>
</evidence>
<dbReference type="Proteomes" id="UP000076532">
    <property type="component" value="Unassembled WGS sequence"/>
</dbReference>
<sequence length="258" mass="27980">MAVAQEVKFNRFGIPYVMEFSNVSFRAGRDAPRRAQTAPMAPLTRTDTTASRASSASQLSHSPPHGPPLRSYTRSPQGRRRNTMTRSPSPPCEPEPLTSWCSIPSFAPHQPQPAPTPRVDVAKPGRGLYIQFTPYVPTSEAPPPHEGRPRPVTSRSAVLRLRRAIAAAVQESGMESPHAEKVDPMEEPDSPGGRGMKSTKSLFRGTYGQVMSALKEAGLMTIPCPEEGLEKATRLGALFIVVPNDGGGVEFNKLTLWG</sequence>
<feature type="region of interest" description="Disordered" evidence="1">
    <location>
        <begin position="170"/>
        <end position="199"/>
    </location>
</feature>
<name>A0A166S464_9AGAM</name>
<dbReference type="OrthoDB" id="3262301at2759"/>
<gene>
    <name evidence="2" type="ORF">FIBSPDRAFT_1039332</name>
</gene>
<dbReference type="AlphaFoldDB" id="A0A166S464"/>
<proteinExistence type="predicted"/>
<keyword evidence="3" id="KW-1185">Reference proteome</keyword>
<accession>A0A166S464</accession>
<feature type="region of interest" description="Disordered" evidence="1">
    <location>
        <begin position="103"/>
        <end position="122"/>
    </location>
</feature>
<protein>
    <submittedName>
        <fullName evidence="2">Uncharacterized protein</fullName>
    </submittedName>
</protein>
<organism evidence="2 3">
    <name type="scientific">Athelia psychrophila</name>
    <dbReference type="NCBI Taxonomy" id="1759441"/>
    <lineage>
        <taxon>Eukaryota</taxon>
        <taxon>Fungi</taxon>
        <taxon>Dikarya</taxon>
        <taxon>Basidiomycota</taxon>
        <taxon>Agaricomycotina</taxon>
        <taxon>Agaricomycetes</taxon>
        <taxon>Agaricomycetidae</taxon>
        <taxon>Atheliales</taxon>
        <taxon>Atheliaceae</taxon>
        <taxon>Athelia</taxon>
    </lineage>
</organism>
<feature type="compositionally biased region" description="Low complexity" evidence="1">
    <location>
        <begin position="44"/>
        <end position="57"/>
    </location>
</feature>
<feature type="region of interest" description="Disordered" evidence="1">
    <location>
        <begin position="29"/>
        <end position="96"/>
    </location>
</feature>
<reference evidence="2 3" key="1">
    <citation type="journal article" date="2016" name="Mol. Biol. Evol.">
        <title>Comparative Genomics of Early-Diverging Mushroom-Forming Fungi Provides Insights into the Origins of Lignocellulose Decay Capabilities.</title>
        <authorList>
            <person name="Nagy L.G."/>
            <person name="Riley R."/>
            <person name="Tritt A."/>
            <person name="Adam C."/>
            <person name="Daum C."/>
            <person name="Floudas D."/>
            <person name="Sun H."/>
            <person name="Yadav J.S."/>
            <person name="Pangilinan J."/>
            <person name="Larsson K.H."/>
            <person name="Matsuura K."/>
            <person name="Barry K."/>
            <person name="Labutti K."/>
            <person name="Kuo R."/>
            <person name="Ohm R.A."/>
            <person name="Bhattacharya S.S."/>
            <person name="Shirouzu T."/>
            <person name="Yoshinaga Y."/>
            <person name="Martin F.M."/>
            <person name="Grigoriev I.V."/>
            <person name="Hibbett D.S."/>
        </authorList>
    </citation>
    <scope>NUCLEOTIDE SEQUENCE [LARGE SCALE GENOMIC DNA]</scope>
    <source>
        <strain evidence="2 3">CBS 109695</strain>
    </source>
</reference>
<dbReference type="EMBL" id="KV417501">
    <property type="protein sequence ID" value="KZP28995.1"/>
    <property type="molecule type" value="Genomic_DNA"/>
</dbReference>